<dbReference type="InterPro" id="IPR003770">
    <property type="entry name" value="MLTG-like"/>
</dbReference>
<evidence type="ECO:0000256" key="6">
    <source>
        <dbReference type="ARBA" id="ARBA00023316"/>
    </source>
</evidence>
<evidence type="ECO:0000256" key="2">
    <source>
        <dbReference type="ARBA" id="ARBA00022692"/>
    </source>
</evidence>
<keyword evidence="7" id="KW-0997">Cell inner membrane</keyword>
<feature type="transmembrane region" description="Helical" evidence="7">
    <location>
        <begin position="7"/>
        <end position="30"/>
    </location>
</feature>
<proteinExistence type="inferred from homology"/>
<comment type="subcellular location">
    <subcellularLocation>
        <location evidence="7">Cell inner membrane</location>
        <topology evidence="7">Single-pass membrane protein</topology>
    </subcellularLocation>
</comment>
<dbReference type="Gene3D" id="3.30.1490.480">
    <property type="entry name" value="Endolytic murein transglycosylase"/>
    <property type="match status" value="1"/>
</dbReference>
<name>A0ABY4AHG6_9BURK</name>
<comment type="similarity">
    <text evidence="7">Belongs to the transglycosylase MltG family.</text>
</comment>
<keyword evidence="2 7" id="KW-0812">Transmembrane</keyword>
<evidence type="ECO:0000256" key="3">
    <source>
        <dbReference type="ARBA" id="ARBA00022989"/>
    </source>
</evidence>
<keyword evidence="3 7" id="KW-1133">Transmembrane helix</keyword>
<keyword evidence="9" id="KW-1185">Reference proteome</keyword>
<comment type="catalytic activity">
    <reaction evidence="7">
        <text>a peptidoglycan chain = a peptidoglycan chain with N-acetyl-1,6-anhydromuramyl-[peptide] at the reducing end + a peptidoglycan chain with N-acetylglucosamine at the non-reducing end.</text>
        <dbReference type="EC" id="4.2.2.29"/>
    </reaction>
</comment>
<gene>
    <name evidence="7 8" type="primary">mltG</name>
    <name evidence="8" type="ORF">DHf2319_07565</name>
</gene>
<dbReference type="EMBL" id="CP063982">
    <property type="protein sequence ID" value="UOD49353.1"/>
    <property type="molecule type" value="Genomic_DNA"/>
</dbReference>
<dbReference type="RefSeq" id="WP_243477512.1">
    <property type="nucleotide sequence ID" value="NZ_CP063982.1"/>
</dbReference>
<dbReference type="CDD" id="cd08010">
    <property type="entry name" value="MltG_like"/>
    <property type="match status" value="1"/>
</dbReference>
<organism evidence="8 9">
    <name type="scientific">Orrella daihaiensis</name>
    <dbReference type="NCBI Taxonomy" id="2782176"/>
    <lineage>
        <taxon>Bacteria</taxon>
        <taxon>Pseudomonadati</taxon>
        <taxon>Pseudomonadota</taxon>
        <taxon>Betaproteobacteria</taxon>
        <taxon>Burkholderiales</taxon>
        <taxon>Alcaligenaceae</taxon>
        <taxon>Orrella</taxon>
    </lineage>
</organism>
<keyword evidence="1 7" id="KW-1003">Cell membrane</keyword>
<dbReference type="Gene3D" id="3.30.160.60">
    <property type="entry name" value="Classic Zinc Finger"/>
    <property type="match status" value="1"/>
</dbReference>
<dbReference type="PANTHER" id="PTHR30518:SF2">
    <property type="entry name" value="ENDOLYTIC MUREIN TRANSGLYCOSYLASE"/>
    <property type="match status" value="1"/>
</dbReference>
<dbReference type="Pfam" id="PF02618">
    <property type="entry name" value="YceG"/>
    <property type="match status" value="1"/>
</dbReference>
<dbReference type="EC" id="4.2.2.29" evidence="7"/>
<keyword evidence="6 7" id="KW-0961">Cell wall biogenesis/degradation</keyword>
<dbReference type="PANTHER" id="PTHR30518">
    <property type="entry name" value="ENDOLYTIC MUREIN TRANSGLYCOSYLASE"/>
    <property type="match status" value="1"/>
</dbReference>
<evidence type="ECO:0000256" key="5">
    <source>
        <dbReference type="ARBA" id="ARBA00023239"/>
    </source>
</evidence>
<dbReference type="HAMAP" id="MF_02065">
    <property type="entry name" value="MltG"/>
    <property type="match status" value="1"/>
</dbReference>
<reference evidence="8 9" key="1">
    <citation type="submission" date="2020-11" db="EMBL/GenBank/DDBJ databases">
        <title>Algicoccus daihaiensis sp.nov., isolated from Daihai Lake in Inner Mongolia.</title>
        <authorList>
            <person name="Kai J."/>
        </authorList>
    </citation>
    <scope>NUCLEOTIDE SEQUENCE [LARGE SCALE GENOMIC DNA]</scope>
    <source>
        <strain evidence="9">f23</strain>
    </source>
</reference>
<comment type="function">
    <text evidence="7">Functions as a peptidoglycan terminase that cleaves nascent peptidoglycan strands endolytically to terminate their elongation.</text>
</comment>
<keyword evidence="4 7" id="KW-0472">Membrane</keyword>
<sequence length="337" mass="37870">MRLLFKTLLWLILLGFIAVFAVVGFAYHWVNKPLELVEPVVDVRVPAGVRPGQIGQLLVDAGVVMPPEAFGWVARLTGQDRDIKAGGYQVSQGDSLADVVRRMAQGEVTQRQVTFIEGWTIEQIMQALAAHPDVEKTIEPNLLQDHRALASRFGVEQERLEGLVFPDTYVFAVGASDEEILRRALKTQEQVVERAWEDRVPNLPLKNPYEALILASIVEKETGQANERRRVAGVFINRLRKGMLLQTDPTVIYGMGDRYQGRIRKADLQRDTPWNTYIRAGLPPTPIAAPSKASLEAVLNPEEHDYYYFVARGDGTSAFAKTLREHNRNVAKYILGR</sequence>
<evidence type="ECO:0000313" key="9">
    <source>
        <dbReference type="Proteomes" id="UP000831607"/>
    </source>
</evidence>
<accession>A0ABY4AHG6</accession>
<evidence type="ECO:0000256" key="1">
    <source>
        <dbReference type="ARBA" id="ARBA00022475"/>
    </source>
</evidence>
<evidence type="ECO:0000313" key="8">
    <source>
        <dbReference type="EMBL" id="UOD49353.1"/>
    </source>
</evidence>
<dbReference type="Proteomes" id="UP000831607">
    <property type="component" value="Chromosome"/>
</dbReference>
<feature type="site" description="Important for catalytic activity" evidence="7">
    <location>
        <position position="221"/>
    </location>
</feature>
<evidence type="ECO:0000256" key="4">
    <source>
        <dbReference type="ARBA" id="ARBA00023136"/>
    </source>
</evidence>
<keyword evidence="5 7" id="KW-0456">Lyase</keyword>
<protein>
    <recommendedName>
        <fullName evidence="7">Endolytic murein transglycosylase</fullName>
        <ecNumber evidence="7">4.2.2.29</ecNumber>
    </recommendedName>
    <alternativeName>
        <fullName evidence="7">Peptidoglycan lytic transglycosylase</fullName>
    </alternativeName>
    <alternativeName>
        <fullName evidence="7">Peptidoglycan polymerization terminase</fullName>
    </alternativeName>
</protein>
<dbReference type="NCBIfam" id="TIGR00247">
    <property type="entry name" value="endolytic transglycosylase MltG"/>
    <property type="match status" value="1"/>
</dbReference>
<evidence type="ECO:0000256" key="7">
    <source>
        <dbReference type="HAMAP-Rule" id="MF_02065"/>
    </source>
</evidence>